<keyword evidence="4" id="KW-1003">Cell membrane</keyword>
<keyword evidence="2" id="KW-0813">Transport</keyword>
<dbReference type="EMBL" id="PIPR01000002">
    <property type="protein sequence ID" value="RUO39501.1"/>
    <property type="molecule type" value="Genomic_DNA"/>
</dbReference>
<dbReference type="PANTHER" id="PTHR33451:SF5">
    <property type="entry name" value="NA+_H+ ANTIPORTER"/>
    <property type="match status" value="1"/>
</dbReference>
<keyword evidence="12" id="KW-1185">Reference proteome</keyword>
<dbReference type="RefSeq" id="WP_169931174.1">
    <property type="nucleotide sequence ID" value="NZ_PIPR01000002.1"/>
</dbReference>
<feature type="transmembrane region" description="Helical" evidence="9">
    <location>
        <begin position="37"/>
        <end position="57"/>
    </location>
</feature>
<evidence type="ECO:0000256" key="2">
    <source>
        <dbReference type="ARBA" id="ARBA00022448"/>
    </source>
</evidence>
<comment type="similarity">
    <text evidence="8">Belongs to the NhaC Na(+)/H(+) (TC 2.A.35) antiporter family.</text>
</comment>
<sequence length="444" mass="46221">MTQPVRASAKALLPLGLFLTLFLGTGIYFQLSGVDYAFYQLASPVAILPAIILGVLLSKEAFEERINTFVAGVGERNIVTMCLIYLLAGAFSTVAAATGGVDAMVALGLNVIPASFLLPGLFIIAAVVSTAMGTSMGTLAALAPVALGLAQAANIDLALMAGVLVSGAMFGDNLSIISDTTIAATRTQGCEMRDKFKANLKFAIPAAVLTIIWLSTYDTGSVPPQAPDANYWLSLPYFLIIALAVMGLNVFAVLTIGVILAGAFGMVAVGYEWVAFSKDIYEGFTSMQEIFLLSLLIGGLSALIRQQGGLAFLAGAVAKVTSSLFKHKQQRAAFGIAGLTGLTDFAVANNTVTILLSGEVSKKLAEEGDLAPRQSASLLDIFACVVQGTLPYGAQALLMGASFGLSPLQVSLHTGYCFILGGVTVAMIIWRKPLEGRTPVATNA</sequence>
<proteinExistence type="inferred from homology"/>
<dbReference type="Pfam" id="PF03553">
    <property type="entry name" value="Na_H_antiporter"/>
    <property type="match status" value="1"/>
</dbReference>
<keyword evidence="5 9" id="KW-0812">Transmembrane</keyword>
<dbReference type="Proteomes" id="UP000287766">
    <property type="component" value="Unassembled WGS sequence"/>
</dbReference>
<feature type="transmembrane region" description="Helical" evidence="9">
    <location>
        <begin position="410"/>
        <end position="430"/>
    </location>
</feature>
<feature type="transmembrane region" description="Helical" evidence="9">
    <location>
        <begin position="12"/>
        <end position="31"/>
    </location>
</feature>
<comment type="caution">
    <text evidence="11">The sequence shown here is derived from an EMBL/GenBank/DDBJ whole genome shotgun (WGS) entry which is preliminary data.</text>
</comment>
<evidence type="ECO:0000313" key="11">
    <source>
        <dbReference type="EMBL" id="RUO39501.1"/>
    </source>
</evidence>
<dbReference type="GO" id="GO:0005886">
    <property type="term" value="C:plasma membrane"/>
    <property type="evidence" value="ECO:0007669"/>
    <property type="project" value="UniProtKB-SubCell"/>
</dbReference>
<feature type="transmembrane region" description="Helical" evidence="9">
    <location>
        <begin position="198"/>
        <end position="217"/>
    </location>
</feature>
<evidence type="ECO:0000256" key="6">
    <source>
        <dbReference type="ARBA" id="ARBA00022989"/>
    </source>
</evidence>
<feature type="transmembrane region" description="Helical" evidence="9">
    <location>
        <begin position="135"/>
        <end position="153"/>
    </location>
</feature>
<dbReference type="InterPro" id="IPR052180">
    <property type="entry name" value="NhaC_Na-H+_Antiporter"/>
</dbReference>
<protein>
    <submittedName>
        <fullName evidence="11">Sodium:proton antiporter</fullName>
    </submittedName>
</protein>
<evidence type="ECO:0000256" key="7">
    <source>
        <dbReference type="ARBA" id="ARBA00023136"/>
    </source>
</evidence>
<gene>
    <name evidence="11" type="ORF">CWE22_09390</name>
</gene>
<evidence type="ECO:0000256" key="4">
    <source>
        <dbReference type="ARBA" id="ARBA00022475"/>
    </source>
</evidence>
<organism evidence="11 12">
    <name type="scientific">Pseudidiomarina aestuarii</name>
    <dbReference type="NCBI Taxonomy" id="624146"/>
    <lineage>
        <taxon>Bacteria</taxon>
        <taxon>Pseudomonadati</taxon>
        <taxon>Pseudomonadota</taxon>
        <taxon>Gammaproteobacteria</taxon>
        <taxon>Alteromonadales</taxon>
        <taxon>Idiomarinaceae</taxon>
        <taxon>Pseudidiomarina</taxon>
    </lineage>
</organism>
<feature type="transmembrane region" description="Helical" evidence="9">
    <location>
        <begin position="78"/>
        <end position="97"/>
    </location>
</feature>
<feature type="transmembrane region" description="Helical" evidence="9">
    <location>
        <begin position="290"/>
        <end position="313"/>
    </location>
</feature>
<feature type="domain" description="Na+/H+ antiporter NhaC-like C-terminal" evidence="10">
    <location>
        <begin position="61"/>
        <end position="214"/>
    </location>
</feature>
<evidence type="ECO:0000256" key="1">
    <source>
        <dbReference type="ARBA" id="ARBA00004651"/>
    </source>
</evidence>
<name>A0A7Z6ZSC9_9GAMM</name>
<dbReference type="PANTHER" id="PTHR33451">
    <property type="entry name" value="MALATE-2H(+)/NA(+)-LACTATE ANTIPORTER"/>
    <property type="match status" value="1"/>
</dbReference>
<feature type="transmembrane region" description="Helical" evidence="9">
    <location>
        <begin position="159"/>
        <end position="177"/>
    </location>
</feature>
<accession>A0A7Z6ZSC9</accession>
<comment type="subcellular location">
    <subcellularLocation>
        <location evidence="1">Cell membrane</location>
        <topology evidence="1">Multi-pass membrane protein</topology>
    </subcellularLocation>
</comment>
<evidence type="ECO:0000256" key="9">
    <source>
        <dbReference type="SAM" id="Phobius"/>
    </source>
</evidence>
<keyword evidence="3" id="KW-0050">Antiport</keyword>
<evidence type="ECO:0000256" key="3">
    <source>
        <dbReference type="ARBA" id="ARBA00022449"/>
    </source>
</evidence>
<evidence type="ECO:0000259" key="10">
    <source>
        <dbReference type="Pfam" id="PF03553"/>
    </source>
</evidence>
<evidence type="ECO:0000256" key="8">
    <source>
        <dbReference type="ARBA" id="ARBA00038435"/>
    </source>
</evidence>
<reference evidence="12" key="1">
    <citation type="journal article" date="2018" name="Front. Microbiol.">
        <title>Genome-Based Analysis Reveals the Taxonomy and Diversity of the Family Idiomarinaceae.</title>
        <authorList>
            <person name="Liu Y."/>
            <person name="Lai Q."/>
            <person name="Shao Z."/>
        </authorList>
    </citation>
    <scope>NUCLEOTIDE SEQUENCE [LARGE SCALE GENOMIC DNA]</scope>
    <source>
        <strain evidence="12">KYW314</strain>
    </source>
</reference>
<evidence type="ECO:0000256" key="5">
    <source>
        <dbReference type="ARBA" id="ARBA00022692"/>
    </source>
</evidence>
<evidence type="ECO:0000313" key="12">
    <source>
        <dbReference type="Proteomes" id="UP000287766"/>
    </source>
</evidence>
<dbReference type="GO" id="GO:0015297">
    <property type="term" value="F:antiporter activity"/>
    <property type="evidence" value="ECO:0007669"/>
    <property type="project" value="UniProtKB-KW"/>
</dbReference>
<keyword evidence="7 9" id="KW-0472">Membrane</keyword>
<keyword evidence="6 9" id="KW-1133">Transmembrane helix</keyword>
<feature type="transmembrane region" description="Helical" evidence="9">
    <location>
        <begin position="333"/>
        <end position="356"/>
    </location>
</feature>
<feature type="transmembrane region" description="Helical" evidence="9">
    <location>
        <begin position="103"/>
        <end position="128"/>
    </location>
</feature>
<dbReference type="AlphaFoldDB" id="A0A7Z6ZSC9"/>
<feature type="transmembrane region" description="Helical" evidence="9">
    <location>
        <begin position="237"/>
        <end position="269"/>
    </location>
</feature>
<dbReference type="InterPro" id="IPR018461">
    <property type="entry name" value="Na/H_Antiport_NhaC-like_C"/>
</dbReference>